<evidence type="ECO:0000256" key="2">
    <source>
        <dbReference type="SAM" id="SignalP"/>
    </source>
</evidence>
<dbReference type="KEGG" id="pno:SNOG_05637"/>
<feature type="signal peptide" evidence="2">
    <location>
        <begin position="1"/>
        <end position="16"/>
    </location>
</feature>
<keyword evidence="2" id="KW-0732">Signal</keyword>
<keyword evidence="4" id="KW-1185">Reference proteome</keyword>
<dbReference type="Proteomes" id="UP000663193">
    <property type="component" value="Chromosome 6"/>
</dbReference>
<evidence type="ECO:0000313" key="3">
    <source>
        <dbReference type="EMBL" id="QRC95996.1"/>
    </source>
</evidence>
<feature type="region of interest" description="Disordered" evidence="1">
    <location>
        <begin position="24"/>
        <end position="80"/>
    </location>
</feature>
<proteinExistence type="predicted"/>
<sequence length="211" mass="22393">MRLATVAAFSIGIAVATPIDLGETRSFPREQPRDIVTHQGLEGRVKRLPNGVSPETAGSVSASEKLDSDSVQTSPIKRHNGVPNNILAGGIQPSTALLTAVPEIKKEAFPGLNFTEFINSLSLQGDGPSSISAAELEELSSEIGEAVKKTLQELEKTGRVSYYVVNPYCIIKSCKDPPGHPRARDISGMDANLVQVAGSSEGEGKRNSLQD</sequence>
<evidence type="ECO:0000256" key="1">
    <source>
        <dbReference type="SAM" id="MobiDB-lite"/>
    </source>
</evidence>
<feature type="compositionally biased region" description="Basic and acidic residues" evidence="1">
    <location>
        <begin position="24"/>
        <end position="45"/>
    </location>
</feature>
<feature type="chain" id="PRO_5034164272" evidence="2">
    <location>
        <begin position="17"/>
        <end position="211"/>
    </location>
</feature>
<reference evidence="4" key="1">
    <citation type="journal article" date="2021" name="BMC Genomics">
        <title>Chromosome-level genome assembly and manually-curated proteome of model necrotroph Parastagonospora nodorum Sn15 reveals a genome-wide trove of candidate effector homologs, and redundancy of virulence-related functions within an accessory chromosome.</title>
        <authorList>
            <person name="Bertazzoni S."/>
            <person name="Jones D.A.B."/>
            <person name="Phan H.T."/>
            <person name="Tan K.-C."/>
            <person name="Hane J.K."/>
        </authorList>
    </citation>
    <scope>NUCLEOTIDE SEQUENCE [LARGE SCALE GENOMIC DNA]</scope>
    <source>
        <strain evidence="4">SN15 / ATCC MYA-4574 / FGSC 10173)</strain>
    </source>
</reference>
<dbReference type="VEuPathDB" id="FungiDB:JI435_056370"/>
<name>A0A7U2EZK8_PHANO</name>
<protein>
    <submittedName>
        <fullName evidence="3">Uncharacterized protein</fullName>
    </submittedName>
</protein>
<accession>A0A7U2EZK8</accession>
<evidence type="ECO:0000313" key="4">
    <source>
        <dbReference type="Proteomes" id="UP000663193"/>
    </source>
</evidence>
<dbReference type="RefSeq" id="XP_001796036.1">
    <property type="nucleotide sequence ID" value="XM_001795984.1"/>
</dbReference>
<dbReference type="EMBL" id="CP069028">
    <property type="protein sequence ID" value="QRC95996.1"/>
    <property type="molecule type" value="Genomic_DNA"/>
</dbReference>
<organism evidence="3 4">
    <name type="scientific">Phaeosphaeria nodorum (strain SN15 / ATCC MYA-4574 / FGSC 10173)</name>
    <name type="common">Glume blotch fungus</name>
    <name type="synonym">Parastagonospora nodorum</name>
    <dbReference type="NCBI Taxonomy" id="321614"/>
    <lineage>
        <taxon>Eukaryota</taxon>
        <taxon>Fungi</taxon>
        <taxon>Dikarya</taxon>
        <taxon>Ascomycota</taxon>
        <taxon>Pezizomycotina</taxon>
        <taxon>Dothideomycetes</taxon>
        <taxon>Pleosporomycetidae</taxon>
        <taxon>Pleosporales</taxon>
        <taxon>Pleosporineae</taxon>
        <taxon>Phaeosphaeriaceae</taxon>
        <taxon>Parastagonospora</taxon>
    </lineage>
</organism>
<dbReference type="AlphaFoldDB" id="A0A7U2EZK8"/>
<gene>
    <name evidence="3" type="ORF">JI435_056370</name>
</gene>